<evidence type="ECO:0000313" key="1">
    <source>
        <dbReference type="EMBL" id="UUY04923.1"/>
    </source>
</evidence>
<keyword evidence="2" id="KW-1185">Reference proteome</keyword>
<evidence type="ECO:0000313" key="2">
    <source>
        <dbReference type="Proteomes" id="UP001058860"/>
    </source>
</evidence>
<sequence>MSVDTLADGLQAAFSGRDPVAFAEVCALDVHYEDPLCPQPIESVGALGAHIEKLWAAFPDARMEAAGQRLHDERFAALPVKLLAHHRGELPELPPTGRFVVVHGVFYCELTEDSEKLWRIRAFFDLYDAAVQLGVLPKPGSAGERAMLLIRGFGLRR</sequence>
<gene>
    <name evidence="1" type="ORF">LRS13_05180</name>
</gene>
<dbReference type="EMBL" id="CP088295">
    <property type="protein sequence ID" value="UUY04923.1"/>
    <property type="molecule type" value="Genomic_DNA"/>
</dbReference>
<protein>
    <submittedName>
        <fullName evidence="1">Ester cyclase</fullName>
    </submittedName>
</protein>
<reference evidence="2" key="1">
    <citation type="submission" date="2021-11" db="EMBL/GenBank/DDBJ databases">
        <title>Cultivation dependent microbiological survey of springs from the worlds oldest radium mine currently devoted to the extraction of radon-saturated water.</title>
        <authorList>
            <person name="Kapinusova G."/>
            <person name="Smrhova T."/>
            <person name="Strejcek M."/>
            <person name="Suman J."/>
            <person name="Jani K."/>
            <person name="Pajer P."/>
            <person name="Uhlik O."/>
        </authorList>
    </citation>
    <scope>NUCLEOTIDE SEQUENCE [LARGE SCALE GENOMIC DNA]</scope>
    <source>
        <strain evidence="2">J379</strain>
    </source>
</reference>
<organism evidence="1 2">
    <name type="scientific">Svornostia abyssi</name>
    <dbReference type="NCBI Taxonomy" id="2898438"/>
    <lineage>
        <taxon>Bacteria</taxon>
        <taxon>Bacillati</taxon>
        <taxon>Actinomycetota</taxon>
        <taxon>Thermoleophilia</taxon>
        <taxon>Solirubrobacterales</taxon>
        <taxon>Baekduiaceae</taxon>
        <taxon>Svornostia</taxon>
    </lineage>
</organism>
<dbReference type="InterPro" id="IPR009959">
    <property type="entry name" value="Cyclase_SnoaL-like"/>
</dbReference>
<name>A0ABY5PJR4_9ACTN</name>
<accession>A0ABY5PJR4</accession>
<dbReference type="SUPFAM" id="SSF54427">
    <property type="entry name" value="NTF2-like"/>
    <property type="match status" value="1"/>
</dbReference>
<dbReference type="Gene3D" id="3.10.450.50">
    <property type="match status" value="1"/>
</dbReference>
<dbReference type="InterPro" id="IPR032710">
    <property type="entry name" value="NTF2-like_dom_sf"/>
</dbReference>
<dbReference type="Proteomes" id="UP001058860">
    <property type="component" value="Chromosome"/>
</dbReference>
<dbReference type="RefSeq" id="WP_353865401.1">
    <property type="nucleotide sequence ID" value="NZ_CP088295.1"/>
</dbReference>
<proteinExistence type="predicted"/>
<dbReference type="Pfam" id="PF07366">
    <property type="entry name" value="SnoaL"/>
    <property type="match status" value="1"/>
</dbReference>